<dbReference type="InterPro" id="IPR051341">
    <property type="entry name" value="Zyg-11_UBL_adapter"/>
</dbReference>
<sequence>MPVPSLVNLSSKVVAQCLAKDRYRHRNISLGEPLSDQVFFRLTRITRNVSHVIAKESGLKLNLTEFHSGPFQVSPEDYENLRLHDIRSLGLDLNKFSNDPEYRGATKRGVDIVLVLKVCLNPDSRQYLKQLKFYYLGELPDNWIELLGETLPNLQNLNCRIKDEDLGRVCKSFPNLVSLTPVLVDDLTGIRHAKNLQKLTFIKSGFKSPEQLKELFELPNLRALDISGSVGFFENILLCEGSFQNLKYVECGESHITGTQIRTLVERNPSLEIIHLLHASCKFVDFSDLPVTVINLGTFESIMNVLRNRLDKFVLPGDEIVENSLSGLEKVLKRRNISGFKEYEFLKMMKEVTLKISPEDDEENLVAICLHRYFKRFFPRQSMKKIIKNLDRKSPLFVKRRWAARLVMRYLSEESN</sequence>
<dbReference type="WBParaSite" id="Csp11.Scaffold629.g12230.t1">
    <property type="protein sequence ID" value="Csp11.Scaffold629.g12230.t1"/>
    <property type="gene ID" value="Csp11.Scaffold629.g12230"/>
</dbReference>
<dbReference type="SUPFAM" id="SSF52047">
    <property type="entry name" value="RNI-like"/>
    <property type="match status" value="1"/>
</dbReference>
<organism evidence="1 2">
    <name type="scientific">Caenorhabditis tropicalis</name>
    <dbReference type="NCBI Taxonomy" id="1561998"/>
    <lineage>
        <taxon>Eukaryota</taxon>
        <taxon>Metazoa</taxon>
        <taxon>Ecdysozoa</taxon>
        <taxon>Nematoda</taxon>
        <taxon>Chromadorea</taxon>
        <taxon>Rhabditida</taxon>
        <taxon>Rhabditina</taxon>
        <taxon>Rhabditomorpha</taxon>
        <taxon>Rhabditoidea</taxon>
        <taxon>Rhabditidae</taxon>
        <taxon>Peloderinae</taxon>
        <taxon>Caenorhabditis</taxon>
    </lineage>
</organism>
<dbReference type="PANTHER" id="PTHR12904:SF28">
    <property type="entry name" value="ATP SYNTHASE SUBUNIT ALPHA-RELATED"/>
    <property type="match status" value="1"/>
</dbReference>
<dbReference type="GO" id="GO:0031462">
    <property type="term" value="C:Cul2-RING ubiquitin ligase complex"/>
    <property type="evidence" value="ECO:0007669"/>
    <property type="project" value="TreeGrafter"/>
</dbReference>
<proteinExistence type="predicted"/>
<dbReference type="PANTHER" id="PTHR12904">
    <property type="match status" value="1"/>
</dbReference>
<dbReference type="InterPro" id="IPR032675">
    <property type="entry name" value="LRR_dom_sf"/>
</dbReference>
<dbReference type="eggNOG" id="KOG3665">
    <property type="taxonomic scope" value="Eukaryota"/>
</dbReference>
<keyword evidence="1" id="KW-1185">Reference proteome</keyword>
<dbReference type="Proteomes" id="UP000095282">
    <property type="component" value="Unplaced"/>
</dbReference>
<evidence type="ECO:0000313" key="2">
    <source>
        <dbReference type="WBParaSite" id="Csp11.Scaffold629.g12230.t1"/>
    </source>
</evidence>
<dbReference type="STRING" id="1561998.A0A1I7TVL2"/>
<name>A0A1I7TVL2_9PELO</name>
<dbReference type="AlphaFoldDB" id="A0A1I7TVL2"/>
<accession>A0A1I7TVL2</accession>
<protein>
    <submittedName>
        <fullName evidence="2">FTH domain-containing protein</fullName>
    </submittedName>
</protein>
<evidence type="ECO:0000313" key="1">
    <source>
        <dbReference type="Proteomes" id="UP000095282"/>
    </source>
</evidence>
<dbReference type="Gene3D" id="3.80.10.10">
    <property type="entry name" value="Ribonuclease Inhibitor"/>
    <property type="match status" value="1"/>
</dbReference>
<reference evidence="2" key="1">
    <citation type="submission" date="2016-11" db="UniProtKB">
        <authorList>
            <consortium name="WormBaseParasite"/>
        </authorList>
    </citation>
    <scope>IDENTIFICATION</scope>
</reference>